<dbReference type="EMBL" id="VCDN01000165">
    <property type="protein sequence ID" value="MDX7989434.1"/>
    <property type="molecule type" value="Genomic_DNA"/>
</dbReference>
<dbReference type="Pfam" id="PF20944">
    <property type="entry name" value="StcE_b-sandwich"/>
    <property type="match status" value="1"/>
</dbReference>
<accession>A0ABU4SF63</accession>
<dbReference type="Gene3D" id="2.60.120.1230">
    <property type="match status" value="1"/>
</dbReference>
<dbReference type="InterPro" id="IPR048990">
    <property type="entry name" value="StcE_b-sandwich"/>
</dbReference>
<keyword evidence="3" id="KW-1185">Reference proteome</keyword>
<gene>
    <name evidence="2" type="ORF">FE392_19450</name>
</gene>
<proteinExistence type="predicted"/>
<feature type="domain" description="Metalloprotease StcE beta-sandwich" evidence="1">
    <location>
        <begin position="170"/>
        <end position="237"/>
    </location>
</feature>
<comment type="caution">
    <text evidence="2">The sequence shown here is derived from an EMBL/GenBank/DDBJ whole genome shotgun (WGS) entry which is preliminary data.</text>
</comment>
<organism evidence="2 3">
    <name type="scientific">Xenorhabdus santafensis</name>
    <dbReference type="NCBI Taxonomy" id="2582833"/>
    <lineage>
        <taxon>Bacteria</taxon>
        <taxon>Pseudomonadati</taxon>
        <taxon>Pseudomonadota</taxon>
        <taxon>Gammaproteobacteria</taxon>
        <taxon>Enterobacterales</taxon>
        <taxon>Morganellaceae</taxon>
        <taxon>Xenorhabdus</taxon>
    </lineage>
</organism>
<evidence type="ECO:0000313" key="3">
    <source>
        <dbReference type="Proteomes" id="UP001271890"/>
    </source>
</evidence>
<dbReference type="RefSeq" id="WP_319931805.1">
    <property type="nucleotide sequence ID" value="NZ_VCDN01000165.1"/>
</dbReference>
<evidence type="ECO:0000313" key="2">
    <source>
        <dbReference type="EMBL" id="MDX7989434.1"/>
    </source>
</evidence>
<protein>
    <recommendedName>
        <fullName evidence="1">Metalloprotease StcE beta-sandwich domain-containing protein</fullName>
    </recommendedName>
</protein>
<name>A0ABU4SF63_9GAMM</name>
<dbReference type="Proteomes" id="UP001271890">
    <property type="component" value="Unassembled WGS sequence"/>
</dbReference>
<reference evidence="3" key="1">
    <citation type="journal article" date="2024" name="Toxins">
        <title>Genome Sequence Analysis of Native Xenorhabdus Strains Isolated from Entomopathogenic Nematodes in Argentina.</title>
        <authorList>
            <person name="Palma L."/>
            <person name="Frizzo L."/>
            <person name="Kaiser S."/>
            <person name="Berry C."/>
            <person name="Caballero P."/>
            <person name="Bode H.B."/>
            <person name="Del Valle E.E."/>
        </authorList>
    </citation>
    <scope>NUCLEOTIDE SEQUENCE [LARGE SCALE GENOMIC DNA]</scope>
    <source>
        <strain evidence="3">12</strain>
    </source>
</reference>
<sequence length="319" mass="35701">MMKIIGNKSPLERPILPQKDKNGVLDVSLMQNDFMLVVIEHFDNERLKSEIKVLLNDVEMEFYFLEENIPFTVHITIPFSNISDGDYIVTYTVTDAANVRYSKPSHVKIANTGRAPIPSLYLTMGTKENDSGATSKQSVIAHYCNAPTIDQIQIKFYMAARMPVNSKLYTYMTTSDGDWSPIIILPTTAKDGAYVIITTHAEYNGLVSKSSKPSADLTIIRYNTYMFQYSTDTRQWSDYSGNNDFPTSGDDVIYMTPNDIIPAAYFVGTGGLPQDVKPTGPNGQAITEITSDKVEHLTVFATLLEELTIHDSIEFNFIP</sequence>
<evidence type="ECO:0000259" key="1">
    <source>
        <dbReference type="Pfam" id="PF20944"/>
    </source>
</evidence>